<dbReference type="AlphaFoldDB" id="A0A3B1A4T2"/>
<feature type="domain" description="NAD-dependent epimerase/dehydratase" evidence="1">
    <location>
        <begin position="83"/>
        <end position="213"/>
    </location>
</feature>
<dbReference type="InterPro" id="IPR051783">
    <property type="entry name" value="NAD(P)-dependent_oxidoreduct"/>
</dbReference>
<dbReference type="Gene3D" id="3.40.50.720">
    <property type="entry name" value="NAD(P)-binding Rossmann-like Domain"/>
    <property type="match status" value="1"/>
</dbReference>
<evidence type="ECO:0000259" key="1">
    <source>
        <dbReference type="Pfam" id="PF01370"/>
    </source>
</evidence>
<dbReference type="EMBL" id="UOFQ01000081">
    <property type="protein sequence ID" value="VAW87916.1"/>
    <property type="molecule type" value="Genomic_DNA"/>
</dbReference>
<dbReference type="InterPro" id="IPR003148">
    <property type="entry name" value="RCK_N"/>
</dbReference>
<sequence>MLNAIIIGCGDIGVRVAQRLQQQCQVTGIVRSTESAVKLESFGFNMAIFDLDQPASALPAMPSNSLIFYFAPPTESGNQDLRMKNFLSTLKSSSSSPARIIYISTTAVYADSKGEWINEQTPTQPGNSRGKRRLDAEQQLIEFQRHHPVSISILRVSGIYSANRLPFRQIKARQPILQVDIAPFSNRIHADDLANICIAAALNTSKSTAIFNVSDGNPGSISQYFKEVALTFNLPPPPEISWEAAQQMLSPGMLSYLRESKRIESRLIKRELGITLCYPTLASGLKQCATELK</sequence>
<accession>A0A3B1A4T2</accession>
<proteinExistence type="predicted"/>
<protein>
    <submittedName>
        <fullName evidence="3">Nucleoside-diphosphate-sugar epimerases</fullName>
    </submittedName>
</protein>
<dbReference type="Pfam" id="PF01370">
    <property type="entry name" value="Epimerase"/>
    <property type="match status" value="1"/>
</dbReference>
<organism evidence="3">
    <name type="scientific">hydrothermal vent metagenome</name>
    <dbReference type="NCBI Taxonomy" id="652676"/>
    <lineage>
        <taxon>unclassified sequences</taxon>
        <taxon>metagenomes</taxon>
        <taxon>ecological metagenomes</taxon>
    </lineage>
</organism>
<evidence type="ECO:0000313" key="3">
    <source>
        <dbReference type="EMBL" id="VAW87916.1"/>
    </source>
</evidence>
<reference evidence="3" key="1">
    <citation type="submission" date="2018-06" db="EMBL/GenBank/DDBJ databases">
        <authorList>
            <person name="Zhirakovskaya E."/>
        </authorList>
    </citation>
    <scope>NUCLEOTIDE SEQUENCE</scope>
</reference>
<evidence type="ECO:0000259" key="2">
    <source>
        <dbReference type="Pfam" id="PF02254"/>
    </source>
</evidence>
<gene>
    <name evidence="3" type="ORF">MNBD_GAMMA17-1743</name>
</gene>
<dbReference type="InterPro" id="IPR001509">
    <property type="entry name" value="Epimerase_deHydtase"/>
</dbReference>
<dbReference type="Pfam" id="PF02254">
    <property type="entry name" value="TrkA_N"/>
    <property type="match status" value="1"/>
</dbReference>
<feature type="domain" description="RCK N-terminal" evidence="2">
    <location>
        <begin position="5"/>
        <end position="53"/>
    </location>
</feature>
<dbReference type="PANTHER" id="PTHR48079:SF6">
    <property type="entry name" value="NAD(P)-BINDING DOMAIN-CONTAINING PROTEIN-RELATED"/>
    <property type="match status" value="1"/>
</dbReference>
<dbReference type="SUPFAM" id="SSF51735">
    <property type="entry name" value="NAD(P)-binding Rossmann-fold domains"/>
    <property type="match status" value="1"/>
</dbReference>
<dbReference type="PANTHER" id="PTHR48079">
    <property type="entry name" value="PROTEIN YEEZ"/>
    <property type="match status" value="1"/>
</dbReference>
<dbReference type="GO" id="GO:0005737">
    <property type="term" value="C:cytoplasm"/>
    <property type="evidence" value="ECO:0007669"/>
    <property type="project" value="TreeGrafter"/>
</dbReference>
<dbReference type="GO" id="GO:0004029">
    <property type="term" value="F:aldehyde dehydrogenase (NAD+) activity"/>
    <property type="evidence" value="ECO:0007669"/>
    <property type="project" value="TreeGrafter"/>
</dbReference>
<dbReference type="InterPro" id="IPR036291">
    <property type="entry name" value="NAD(P)-bd_dom_sf"/>
</dbReference>
<dbReference type="GO" id="GO:0006813">
    <property type="term" value="P:potassium ion transport"/>
    <property type="evidence" value="ECO:0007669"/>
    <property type="project" value="InterPro"/>
</dbReference>
<name>A0A3B1A4T2_9ZZZZ</name>